<comment type="caution">
    <text evidence="1">The sequence shown here is derived from an EMBL/GenBank/DDBJ whole genome shotgun (WGS) entry which is preliminary data.</text>
</comment>
<proteinExistence type="predicted"/>
<keyword evidence="2" id="KW-1185">Reference proteome</keyword>
<organism evidence="1 2">
    <name type="scientific">Streptomyces albireticuli</name>
    <dbReference type="NCBI Taxonomy" id="1940"/>
    <lineage>
        <taxon>Bacteria</taxon>
        <taxon>Bacillati</taxon>
        <taxon>Actinomycetota</taxon>
        <taxon>Actinomycetes</taxon>
        <taxon>Kitasatosporales</taxon>
        <taxon>Streptomycetaceae</taxon>
        <taxon>Streptomyces</taxon>
    </lineage>
</organism>
<name>A0A2A2DG85_9ACTN</name>
<accession>A0A2A2DG85</accession>
<sequence length="63" mass="7284">MKTCERFARIKFGYEQDIYFLHSYAERNPGTAPAKTSVKNAFTVKRSMARALNRHVDRCLQCG</sequence>
<evidence type="ECO:0000313" key="2">
    <source>
        <dbReference type="Proteomes" id="UP000218944"/>
    </source>
</evidence>
<dbReference type="AlphaFoldDB" id="A0A2A2DG85"/>
<evidence type="ECO:0000313" key="1">
    <source>
        <dbReference type="EMBL" id="PAU50340.1"/>
    </source>
</evidence>
<dbReference type="Proteomes" id="UP000218944">
    <property type="component" value="Unassembled WGS sequence"/>
</dbReference>
<gene>
    <name evidence="1" type="ORF">CK936_03125</name>
</gene>
<reference evidence="1 2" key="1">
    <citation type="submission" date="2017-08" db="EMBL/GenBank/DDBJ databases">
        <title>Genome sequence of Streptomyces albireticuli NRRL B-1670.</title>
        <authorList>
            <person name="Graham D.E."/>
            <person name="Mahan K.M."/>
            <person name="Klingeman D.M."/>
            <person name="Hettich R.L."/>
            <person name="Parry R.J."/>
            <person name="Spain J.C."/>
        </authorList>
    </citation>
    <scope>NUCLEOTIDE SEQUENCE [LARGE SCALE GENOMIC DNA]</scope>
    <source>
        <strain evidence="1 2">NRRL B-1670</strain>
    </source>
</reference>
<dbReference type="EMBL" id="NSJV01000061">
    <property type="protein sequence ID" value="PAU50340.1"/>
    <property type="molecule type" value="Genomic_DNA"/>
</dbReference>
<protein>
    <submittedName>
        <fullName evidence="1">Uncharacterized protein</fullName>
    </submittedName>
</protein>
<dbReference type="RefSeq" id="WP_095578894.1">
    <property type="nucleotide sequence ID" value="NZ_JAJQQS010000010.1"/>
</dbReference>